<comment type="function">
    <text evidence="5">NDH-1 shuttles electrons from NADH, via FMN and iron-sulfur (Fe-S) centers, to quinones in the respiratory chain. The immediate electron acceptor for the enzyme in this species is believed to be a menaquinone. Couples the redox reaction to proton translocation (for every two electrons transferred, four hydrogen ions are translocated across the cytoplasmic membrane), and thus conserves the redox energy in a proton gradient.</text>
</comment>
<feature type="transmembrane region" description="Helical" evidence="5">
    <location>
        <begin position="379"/>
        <end position="400"/>
    </location>
</feature>
<organism evidence="8">
    <name type="scientific">Jonesiaceae bacterium BS-20</name>
    <dbReference type="NCBI Taxonomy" id="3120821"/>
    <lineage>
        <taxon>Bacteria</taxon>
        <taxon>Bacillati</taxon>
        <taxon>Actinomycetota</taxon>
        <taxon>Actinomycetes</taxon>
        <taxon>Micrococcales</taxon>
        <taxon>Jonesiaceae</taxon>
    </lineage>
</organism>
<name>A0AAU7DTR7_9MICO</name>
<feature type="transmembrane region" description="Helical" evidence="5">
    <location>
        <begin position="149"/>
        <end position="166"/>
    </location>
</feature>
<dbReference type="PANTHER" id="PTHR22773">
    <property type="entry name" value="NADH DEHYDROGENASE"/>
    <property type="match status" value="1"/>
</dbReference>
<feature type="transmembrane region" description="Helical" evidence="5">
    <location>
        <begin position="252"/>
        <end position="271"/>
    </location>
</feature>
<dbReference type="GO" id="GO:0042773">
    <property type="term" value="P:ATP synthesis coupled electron transport"/>
    <property type="evidence" value="ECO:0007669"/>
    <property type="project" value="InterPro"/>
</dbReference>
<feature type="transmembrane region" description="Helical" evidence="5">
    <location>
        <begin position="202"/>
        <end position="225"/>
    </location>
</feature>
<dbReference type="InterPro" id="IPR010096">
    <property type="entry name" value="NADH-Q_OxRdtase_suN/2"/>
</dbReference>
<dbReference type="EC" id="7.1.1.-" evidence="5"/>
<comment type="subcellular location">
    <subcellularLocation>
        <location evidence="5">Cell membrane</location>
        <topology evidence="5">Multi-pass membrane protein</topology>
    </subcellularLocation>
    <subcellularLocation>
        <location evidence="1">Endomembrane system</location>
        <topology evidence="1">Multi-pass membrane protein</topology>
    </subcellularLocation>
    <subcellularLocation>
        <location evidence="6">Membrane</location>
        <topology evidence="6">Multi-pass membrane protein</topology>
    </subcellularLocation>
</comment>
<keyword evidence="4 5" id="KW-0472">Membrane</keyword>
<dbReference type="EMBL" id="CP146203">
    <property type="protein sequence ID" value="XBH20685.1"/>
    <property type="molecule type" value="Genomic_DNA"/>
</dbReference>
<feature type="domain" description="NADH:quinone oxidoreductase/Mrp antiporter transmembrane" evidence="7">
    <location>
        <begin position="166"/>
        <end position="478"/>
    </location>
</feature>
<dbReference type="GO" id="GO:0008137">
    <property type="term" value="F:NADH dehydrogenase (ubiquinone) activity"/>
    <property type="evidence" value="ECO:0007669"/>
    <property type="project" value="InterPro"/>
</dbReference>
<comment type="catalytic activity">
    <reaction evidence="5">
        <text>a quinone + NADH + 5 H(+)(in) = a quinol + NAD(+) + 4 H(+)(out)</text>
        <dbReference type="Rhea" id="RHEA:57888"/>
        <dbReference type="ChEBI" id="CHEBI:15378"/>
        <dbReference type="ChEBI" id="CHEBI:24646"/>
        <dbReference type="ChEBI" id="CHEBI:57540"/>
        <dbReference type="ChEBI" id="CHEBI:57945"/>
        <dbReference type="ChEBI" id="CHEBI:132124"/>
    </reaction>
</comment>
<reference evidence="8" key="1">
    <citation type="submission" date="2024-02" db="EMBL/GenBank/DDBJ databases">
        <title>Tomenella chthoni gen. nov. sp. nov., a member of the family Jonesiaceae isolated from bat guano.</title>
        <authorList>
            <person name="Miller S.L."/>
            <person name="King J."/>
            <person name="Sankaranarayanan K."/>
            <person name="Lawson P.A."/>
        </authorList>
    </citation>
    <scope>NUCLEOTIDE SEQUENCE</scope>
    <source>
        <strain evidence="8">BS-20</strain>
    </source>
</reference>
<feature type="transmembrane region" description="Helical" evidence="5">
    <location>
        <begin position="352"/>
        <end position="373"/>
    </location>
</feature>
<evidence type="ECO:0000313" key="8">
    <source>
        <dbReference type="EMBL" id="XBH20685.1"/>
    </source>
</evidence>
<feature type="transmembrane region" description="Helical" evidence="5">
    <location>
        <begin position="292"/>
        <end position="315"/>
    </location>
</feature>
<comment type="similarity">
    <text evidence="5">Belongs to the complex I subunit 2 family.</text>
</comment>
<evidence type="ECO:0000259" key="7">
    <source>
        <dbReference type="Pfam" id="PF00361"/>
    </source>
</evidence>
<feature type="transmembrane region" description="Helical" evidence="5">
    <location>
        <begin position="428"/>
        <end position="451"/>
    </location>
</feature>
<keyword evidence="5" id="KW-1278">Translocase</keyword>
<feature type="transmembrane region" description="Helical" evidence="5">
    <location>
        <begin position="172"/>
        <end position="190"/>
    </location>
</feature>
<keyword evidence="5" id="KW-0520">NAD</keyword>
<gene>
    <name evidence="5 8" type="primary">nuoN</name>
    <name evidence="8" type="ORF">V5R04_10635</name>
</gene>
<comment type="subunit">
    <text evidence="5">NDH-1 is composed of 14 different subunits. Subunits NuoA, H, J, K, L, M, N constitute the membrane sector of the complex.</text>
</comment>
<evidence type="ECO:0000256" key="2">
    <source>
        <dbReference type="ARBA" id="ARBA00022692"/>
    </source>
</evidence>
<keyword evidence="2 5" id="KW-0812">Transmembrane</keyword>
<dbReference type="GO" id="GO:0048038">
    <property type="term" value="F:quinone binding"/>
    <property type="evidence" value="ECO:0007669"/>
    <property type="project" value="UniProtKB-KW"/>
</dbReference>
<accession>A0AAU7DTR7</accession>
<dbReference type="GO" id="GO:0050136">
    <property type="term" value="F:NADH dehydrogenase (quinone) (non-electrogenic) activity"/>
    <property type="evidence" value="ECO:0007669"/>
    <property type="project" value="UniProtKB-UniRule"/>
</dbReference>
<dbReference type="NCBIfam" id="TIGR01770">
    <property type="entry name" value="NDH_I_N"/>
    <property type="match status" value="1"/>
</dbReference>
<feature type="transmembrane region" description="Helical" evidence="5">
    <location>
        <begin position="327"/>
        <end position="345"/>
    </location>
</feature>
<feature type="transmembrane region" description="Helical" evidence="5">
    <location>
        <begin position="92"/>
        <end position="113"/>
    </location>
</feature>
<evidence type="ECO:0000256" key="4">
    <source>
        <dbReference type="ARBA" id="ARBA00023136"/>
    </source>
</evidence>
<protein>
    <recommendedName>
        <fullName evidence="5">NADH-quinone oxidoreductase subunit N</fullName>
        <ecNumber evidence="5">7.1.1.-</ecNumber>
    </recommendedName>
    <alternativeName>
        <fullName evidence="5">NADH dehydrogenase I subunit N</fullName>
    </alternativeName>
    <alternativeName>
        <fullName evidence="5">NDH-1 subunit N</fullName>
    </alternativeName>
</protein>
<proteinExistence type="inferred from homology"/>
<keyword evidence="5" id="KW-0874">Quinone</keyword>
<keyword evidence="5" id="KW-1003">Cell membrane</keyword>
<dbReference type="Pfam" id="PF00361">
    <property type="entry name" value="Proton_antipo_M"/>
    <property type="match status" value="1"/>
</dbReference>
<evidence type="ECO:0000256" key="3">
    <source>
        <dbReference type="ARBA" id="ARBA00022989"/>
    </source>
</evidence>
<dbReference type="AlphaFoldDB" id="A0AAU7DTR7"/>
<dbReference type="GO" id="GO:0012505">
    <property type="term" value="C:endomembrane system"/>
    <property type="evidence" value="ECO:0007669"/>
    <property type="project" value="UniProtKB-SubCell"/>
</dbReference>
<dbReference type="InterPro" id="IPR001750">
    <property type="entry name" value="ND/Mrp_TM"/>
</dbReference>
<keyword evidence="3 5" id="KW-1133">Transmembrane helix</keyword>
<dbReference type="HAMAP" id="MF_00445">
    <property type="entry name" value="NDH1_NuoN_1"/>
    <property type="match status" value="1"/>
</dbReference>
<dbReference type="GO" id="GO:0005886">
    <property type="term" value="C:plasma membrane"/>
    <property type="evidence" value="ECO:0007669"/>
    <property type="project" value="UniProtKB-SubCell"/>
</dbReference>
<feature type="transmembrane region" description="Helical" evidence="5">
    <location>
        <begin position="53"/>
        <end position="72"/>
    </location>
</feature>
<keyword evidence="5" id="KW-0813">Transport</keyword>
<dbReference type="NCBIfam" id="NF004441">
    <property type="entry name" value="PRK05777.1-4"/>
    <property type="match status" value="1"/>
</dbReference>
<evidence type="ECO:0000256" key="6">
    <source>
        <dbReference type="RuleBase" id="RU000320"/>
    </source>
</evidence>
<evidence type="ECO:0000256" key="5">
    <source>
        <dbReference type="HAMAP-Rule" id="MF_00445"/>
    </source>
</evidence>
<feature type="transmembrane region" description="Helical" evidence="5">
    <location>
        <begin position="20"/>
        <end position="41"/>
    </location>
</feature>
<evidence type="ECO:0000256" key="1">
    <source>
        <dbReference type="ARBA" id="ARBA00004127"/>
    </source>
</evidence>
<sequence>MLTHLAQAGEFVPPVINWSALTPLIIIFGAGVLGILLEAFLPDGKRRGPQIALALVAQVGAFVALIWVGQTISESPDPLAALPVGSALILDSWTLVVQGVILLCSILATLVMVDRTSAKQDHFAPSAAAIPNSPYEELTRKRGLEQTEVYPLFLFALGGMLVFPASGDLVTMFIALEVLSLPLYVLTAMARRRRLLSQEASFKYMILGAFASALFLFGAALLYGFSGSVTLSGIANAVMGHAQSPTGLESGVLLLFGIIMLLAGILFKIGAVPFQSWTPDVYQGAPTPITGFMAACTKIAAVGLLVRVVIIVVVSSQVDVAEAATKGLWVVAIATMLLGAVVGATQTDMKRMLGYSSIAHAGFVLVAFLGFSAGTLDAVMIYLLVYGVTTIGAFGIVTLVREVGPGGEILGEATHIGQWAGLGKRNPLIAGLFALFLLSFAGIPMTAGFIAKYHAFSSALAGEATLLVIMGIISSAISLFFYIRVIVLMFFVAPAEERIETGEQTQAGPNLADPAEDPSPFAANAEPVELDELTAAARTAVIVPQRSRAVQVVDSEGPTLAVIFFTGLFVVILGVFPAPILSLISSLLG</sequence>
<feature type="transmembrane region" description="Helical" evidence="5">
    <location>
        <begin position="560"/>
        <end position="584"/>
    </location>
</feature>
<feature type="transmembrane region" description="Helical" evidence="5">
    <location>
        <begin position="466"/>
        <end position="492"/>
    </location>
</feature>